<dbReference type="EMBL" id="BSYK01000001">
    <property type="protein sequence ID" value="GMG75115.1"/>
    <property type="molecule type" value="Genomic_DNA"/>
</dbReference>
<keyword evidence="1" id="KW-0812">Transmembrane</keyword>
<gene>
    <name evidence="2" type="ORF">ShirakiTB12_35830</name>
</gene>
<feature type="transmembrane region" description="Helical" evidence="1">
    <location>
        <begin position="18"/>
        <end position="38"/>
    </location>
</feature>
<evidence type="ECO:0000313" key="2">
    <source>
        <dbReference type="EMBL" id="GMG75115.1"/>
    </source>
</evidence>
<reference evidence="2" key="1">
    <citation type="journal article" date="2024" name="Appl Microbiol">
        <title>Effect of kuratsuki Bacillus and Priestia on Taste of Sake.</title>
        <authorList>
            <person name="Kobayashi K."/>
            <person name="Nishida H."/>
        </authorList>
    </citation>
    <scope>NUCLEOTIDE SEQUENCE</scope>
    <source>
        <strain evidence="2">B-12</strain>
    </source>
</reference>
<comment type="caution">
    <text evidence="2">The sequence shown here is derived from an EMBL/GenBank/DDBJ whole genome shotgun (WGS) entry which is preliminary data.</text>
</comment>
<name>A0AAX6BMY8_PRIMG</name>
<keyword evidence="1" id="KW-0472">Membrane</keyword>
<evidence type="ECO:0000313" key="3">
    <source>
        <dbReference type="Proteomes" id="UP001165240"/>
    </source>
</evidence>
<dbReference type="Proteomes" id="UP001165240">
    <property type="component" value="Unassembled WGS sequence"/>
</dbReference>
<dbReference type="AlphaFoldDB" id="A0AAX6BMY8"/>
<keyword evidence="1" id="KW-1133">Transmembrane helix</keyword>
<evidence type="ECO:0000256" key="1">
    <source>
        <dbReference type="SAM" id="Phobius"/>
    </source>
</evidence>
<organism evidence="2 3">
    <name type="scientific">Priestia megaterium</name>
    <name type="common">Bacillus megaterium</name>
    <dbReference type="NCBI Taxonomy" id="1404"/>
    <lineage>
        <taxon>Bacteria</taxon>
        <taxon>Bacillati</taxon>
        <taxon>Bacillota</taxon>
        <taxon>Bacilli</taxon>
        <taxon>Bacillales</taxon>
        <taxon>Bacillaceae</taxon>
        <taxon>Priestia</taxon>
    </lineage>
</organism>
<proteinExistence type="predicted"/>
<dbReference type="RefSeq" id="WP_108674833.1">
    <property type="nucleotide sequence ID" value="NZ_BSYK01000001.1"/>
</dbReference>
<accession>A0AAX6BMY8</accession>
<protein>
    <submittedName>
        <fullName evidence="2">Uncharacterized protein</fullName>
    </submittedName>
</protein>
<sequence length="193" mass="21610">MSNLAQEDREKEKKKRKLMLIVLTFVLIIAAFASIGAYHNHQERVAAEQKYKENLASAYDQMVAAGSMMEDIINGYTEVWHAAIWSNGATIDGQHYTDFNMALAAQIASYDTNGDLATVEATMTSLDQTMDKLKNPPAKFKDEYTVALDAYTAVKDMNNYVNPSGSYQTYSQITNEKDNELASKLNSLEVRID</sequence>